<dbReference type="GO" id="GO:0015344">
    <property type="term" value="F:siderophore uptake transmembrane transporter activity"/>
    <property type="evidence" value="ECO:0007669"/>
    <property type="project" value="TreeGrafter"/>
</dbReference>
<evidence type="ECO:0000256" key="12">
    <source>
        <dbReference type="ARBA" id="ARBA00023170"/>
    </source>
</evidence>
<dbReference type="InterPro" id="IPR039426">
    <property type="entry name" value="TonB-dep_rcpt-like"/>
</dbReference>
<protein>
    <recommendedName>
        <fullName evidence="22">TonB-dependent receptor</fullName>
    </recommendedName>
</protein>
<feature type="domain" description="TonB-dependent receptor-like beta-barrel" evidence="18">
    <location>
        <begin position="248"/>
        <end position="693"/>
    </location>
</feature>
<comment type="similarity">
    <text evidence="2 14 16">Belongs to the TonB-dependent receptor family.</text>
</comment>
<evidence type="ECO:0000256" key="9">
    <source>
        <dbReference type="ARBA" id="ARBA00023065"/>
    </source>
</evidence>
<feature type="signal peptide" evidence="17">
    <location>
        <begin position="1"/>
        <end position="33"/>
    </location>
</feature>
<gene>
    <name evidence="20" type="ORF">ATN00_02190</name>
</gene>
<evidence type="ECO:0000256" key="3">
    <source>
        <dbReference type="ARBA" id="ARBA00022448"/>
    </source>
</evidence>
<reference evidence="20 21" key="1">
    <citation type="submission" date="2015-11" db="EMBL/GenBank/DDBJ databases">
        <title>A Two-component Flavoprotein Monooxygenase System MeaXY Responsible for para-Hydroxylation of 2-Methyl-6-ethylaniline and 2,6-Diethylaniline in Sphingobium baderi DE-13.</title>
        <authorList>
            <person name="Cheng M."/>
            <person name="Meng Q."/>
            <person name="Yang Y."/>
            <person name="Chu C."/>
            <person name="Yan X."/>
            <person name="He J."/>
            <person name="Li S."/>
        </authorList>
    </citation>
    <scope>NUCLEOTIDE SEQUENCE [LARGE SCALE GENOMIC DNA]</scope>
    <source>
        <strain evidence="20 21">DE-13</strain>
    </source>
</reference>
<keyword evidence="11 14" id="KW-0472">Membrane</keyword>
<dbReference type="Proteomes" id="UP000056968">
    <property type="component" value="Chromosome"/>
</dbReference>
<keyword evidence="9" id="KW-0406">Ion transport</keyword>
<proteinExistence type="inferred from homology"/>
<keyword evidence="6 14" id="KW-0812">Transmembrane</keyword>
<evidence type="ECO:0000256" key="8">
    <source>
        <dbReference type="ARBA" id="ARBA00023004"/>
    </source>
</evidence>
<dbReference type="PANTHER" id="PTHR32552:SF74">
    <property type="entry name" value="HYDROXAMATE SIDEROPHORE RECEPTOR FHUE"/>
    <property type="match status" value="1"/>
</dbReference>
<keyword evidence="13 14" id="KW-0998">Cell outer membrane</keyword>
<name>A0A0S3EV61_9SPHN</name>
<dbReference type="Pfam" id="PF07715">
    <property type="entry name" value="Plug"/>
    <property type="match status" value="1"/>
</dbReference>
<dbReference type="PROSITE" id="PS01156">
    <property type="entry name" value="TONB_DEPENDENT_REC_2"/>
    <property type="match status" value="1"/>
</dbReference>
<dbReference type="CDD" id="cd01347">
    <property type="entry name" value="ligand_gated_channel"/>
    <property type="match status" value="1"/>
</dbReference>
<keyword evidence="12" id="KW-0675">Receptor</keyword>
<dbReference type="Gene3D" id="2.170.130.10">
    <property type="entry name" value="TonB-dependent receptor, plug domain"/>
    <property type="match status" value="1"/>
</dbReference>
<dbReference type="NCBIfam" id="TIGR01783">
    <property type="entry name" value="TonB-siderophor"/>
    <property type="match status" value="1"/>
</dbReference>
<dbReference type="GO" id="GO:0038023">
    <property type="term" value="F:signaling receptor activity"/>
    <property type="evidence" value="ECO:0007669"/>
    <property type="project" value="InterPro"/>
</dbReference>
<keyword evidence="5" id="KW-0410">Iron transport</keyword>
<keyword evidence="10 16" id="KW-0798">TonB box</keyword>
<dbReference type="SUPFAM" id="SSF56935">
    <property type="entry name" value="Porins"/>
    <property type="match status" value="1"/>
</dbReference>
<accession>A0A0S3EV61</accession>
<dbReference type="GO" id="GO:0015891">
    <property type="term" value="P:siderophore transport"/>
    <property type="evidence" value="ECO:0007669"/>
    <property type="project" value="InterPro"/>
</dbReference>
<keyword evidence="21" id="KW-1185">Reference proteome</keyword>
<comment type="subcellular location">
    <subcellularLocation>
        <location evidence="1 14">Cell outer membrane</location>
        <topology evidence="1 14">Multi-pass membrane protein</topology>
    </subcellularLocation>
</comment>
<evidence type="ECO:0000256" key="6">
    <source>
        <dbReference type="ARBA" id="ARBA00022692"/>
    </source>
</evidence>
<evidence type="ECO:0000256" key="17">
    <source>
        <dbReference type="SAM" id="SignalP"/>
    </source>
</evidence>
<dbReference type="InterPro" id="IPR012910">
    <property type="entry name" value="Plug_dom"/>
</dbReference>
<dbReference type="AlphaFoldDB" id="A0A0S3EV61"/>
<dbReference type="GO" id="GO:0009279">
    <property type="term" value="C:cell outer membrane"/>
    <property type="evidence" value="ECO:0007669"/>
    <property type="project" value="UniProtKB-SubCell"/>
</dbReference>
<evidence type="ECO:0000256" key="14">
    <source>
        <dbReference type="PROSITE-ProRule" id="PRU01360"/>
    </source>
</evidence>
<dbReference type="InterPro" id="IPR000531">
    <property type="entry name" value="Beta-barrel_TonB"/>
</dbReference>
<evidence type="ECO:0000256" key="11">
    <source>
        <dbReference type="ARBA" id="ARBA00023136"/>
    </source>
</evidence>
<dbReference type="InterPro" id="IPR010105">
    <property type="entry name" value="TonB_sidphr_rcpt"/>
</dbReference>
<evidence type="ECO:0000313" key="21">
    <source>
        <dbReference type="Proteomes" id="UP000056968"/>
    </source>
</evidence>
<dbReference type="PROSITE" id="PS52016">
    <property type="entry name" value="TONB_DEPENDENT_REC_3"/>
    <property type="match status" value="1"/>
</dbReference>
<dbReference type="PANTHER" id="PTHR32552">
    <property type="entry name" value="FERRICHROME IRON RECEPTOR-RELATED"/>
    <property type="match status" value="1"/>
</dbReference>
<feature type="domain" description="TonB-dependent receptor plug" evidence="19">
    <location>
        <begin position="70"/>
        <end position="167"/>
    </location>
</feature>
<evidence type="ECO:0000256" key="5">
    <source>
        <dbReference type="ARBA" id="ARBA00022496"/>
    </source>
</evidence>
<organism evidence="20 21">
    <name type="scientific">Sphingobium baderi</name>
    <dbReference type="NCBI Taxonomy" id="1332080"/>
    <lineage>
        <taxon>Bacteria</taxon>
        <taxon>Pseudomonadati</taxon>
        <taxon>Pseudomonadota</taxon>
        <taxon>Alphaproteobacteria</taxon>
        <taxon>Sphingomonadales</taxon>
        <taxon>Sphingomonadaceae</taxon>
        <taxon>Sphingobium</taxon>
    </lineage>
</organism>
<evidence type="ECO:0000256" key="16">
    <source>
        <dbReference type="RuleBase" id="RU003357"/>
    </source>
</evidence>
<keyword evidence="3 14" id="KW-0813">Transport</keyword>
<keyword evidence="8" id="KW-0408">Iron</keyword>
<evidence type="ECO:0000259" key="19">
    <source>
        <dbReference type="Pfam" id="PF07715"/>
    </source>
</evidence>
<dbReference type="InterPro" id="IPR010917">
    <property type="entry name" value="TonB_rcpt_CS"/>
</dbReference>
<dbReference type="STRING" id="1332080.ATN00_02190"/>
<dbReference type="Pfam" id="PF00593">
    <property type="entry name" value="TonB_dep_Rec_b-barrel"/>
    <property type="match status" value="1"/>
</dbReference>
<dbReference type="FunFam" id="2.170.130.10:FF:000010">
    <property type="entry name" value="Ferripyoverdine receptor"/>
    <property type="match status" value="1"/>
</dbReference>
<feature type="short sequence motif" description="TonB C-terminal box" evidence="15">
    <location>
        <begin position="707"/>
        <end position="724"/>
    </location>
</feature>
<feature type="chain" id="PRO_5006611658" description="TonB-dependent receptor" evidence="17">
    <location>
        <begin position="34"/>
        <end position="724"/>
    </location>
</feature>
<evidence type="ECO:0000256" key="13">
    <source>
        <dbReference type="ARBA" id="ARBA00023237"/>
    </source>
</evidence>
<evidence type="ECO:0000313" key="20">
    <source>
        <dbReference type="EMBL" id="ALR19289.1"/>
    </source>
</evidence>
<evidence type="ECO:0000256" key="7">
    <source>
        <dbReference type="ARBA" id="ARBA00022729"/>
    </source>
</evidence>
<evidence type="ECO:0000256" key="1">
    <source>
        <dbReference type="ARBA" id="ARBA00004571"/>
    </source>
</evidence>
<keyword evidence="4 14" id="KW-1134">Transmembrane beta strand</keyword>
<evidence type="ECO:0000256" key="4">
    <source>
        <dbReference type="ARBA" id="ARBA00022452"/>
    </source>
</evidence>
<keyword evidence="7 17" id="KW-0732">Signal</keyword>
<evidence type="ECO:0000256" key="10">
    <source>
        <dbReference type="ARBA" id="ARBA00023077"/>
    </source>
</evidence>
<evidence type="ECO:0000259" key="18">
    <source>
        <dbReference type="Pfam" id="PF00593"/>
    </source>
</evidence>
<sequence length="724" mass="79914">METFEGGIVVRSVIPAFRFALLTASFLSAPAFAQESAENRNESGSGDGTIIVYGSGTDRNAAATGLDLTPRETPQSLTIITREQIDDQAASTVADVLEYTTGLSVKRVDRGRNLLSARGFDITNFQLDGLPFATGNIGLEESSTVIYDRIEVIRGSVGLLQGAGEPSASINMVRRQADARELTGTVTLEAASWDHFSATADVSTPLTGDGSVRVRFAAEVYQQDAFVDLESSKGFTLYGVIGADLGPNTRLRAGASYQKDERNGVMWAQLPYWYADGTVAKWSRSKTTGADWNAWDTAETSAFLTIEQDLATGWSLKGDVSYFQQTEDSKLIWLWGSPDQATGIGMNVWPYWYLTKPKQWNLNLQLKGHYSLFGRQHELVVGAMYNHLKTGWTNRDPDPATVAPVGDFNAWDGSYPEPTWGPRFRMSGIGTTKQTALYGVTRFQLLDPVKLIIGGRLSTWVRDEEEALYTAEPYRLKKKNVFTPYAGVIVDLNDFLSAYASYTSIFNPQTARDRNGRYLDPLEGANYEAGLKADLINGRLRLSGAVFRIEQDNFAVPDIGYFVPGTTDVASKPAMGTVSKGYEFEMQGEVLPGWDISAGWSHFKATDADGNDVQAHQPRKVFRMATKYELGGALRGFSLGGSVRWESRPPQTAENPGTGETEKVGQKAYWLVNLMGAYDITEQLSLQINVNNVFDKRYYNTNSWFGGYIYGEPRNVRATLKYGF</sequence>
<dbReference type="Gene3D" id="2.40.170.20">
    <property type="entry name" value="TonB-dependent receptor, beta-barrel domain"/>
    <property type="match status" value="1"/>
</dbReference>
<evidence type="ECO:0000256" key="15">
    <source>
        <dbReference type="PROSITE-ProRule" id="PRU10144"/>
    </source>
</evidence>
<evidence type="ECO:0008006" key="22">
    <source>
        <dbReference type="Google" id="ProtNLM"/>
    </source>
</evidence>
<dbReference type="InterPro" id="IPR037066">
    <property type="entry name" value="Plug_dom_sf"/>
</dbReference>
<dbReference type="InterPro" id="IPR036942">
    <property type="entry name" value="Beta-barrel_TonB_sf"/>
</dbReference>
<evidence type="ECO:0000256" key="2">
    <source>
        <dbReference type="ARBA" id="ARBA00009810"/>
    </source>
</evidence>
<dbReference type="EMBL" id="CP013264">
    <property type="protein sequence ID" value="ALR19289.1"/>
    <property type="molecule type" value="Genomic_DNA"/>
</dbReference>
<dbReference type="KEGG" id="sbd:ATN00_02190"/>